<reference evidence="3" key="1">
    <citation type="submission" date="2017-11" db="EMBL/GenBank/DDBJ databases">
        <authorList>
            <person name="Kuznetsova I."/>
            <person name="Sazanova A."/>
            <person name="Chirak E."/>
            <person name="Safronova V."/>
            <person name="Willems A."/>
        </authorList>
    </citation>
    <scope>NUCLEOTIDE SEQUENCE [LARGE SCALE GENOMIC DNA]</scope>
    <source>
        <strain evidence="3">CCBAU 03422</strain>
    </source>
</reference>
<organism evidence="2 3">
    <name type="scientific">Phyllobacterium sophorae</name>
    <dbReference type="NCBI Taxonomy" id="1520277"/>
    <lineage>
        <taxon>Bacteria</taxon>
        <taxon>Pseudomonadati</taxon>
        <taxon>Pseudomonadota</taxon>
        <taxon>Alphaproteobacteria</taxon>
        <taxon>Hyphomicrobiales</taxon>
        <taxon>Phyllobacteriaceae</taxon>
        <taxon>Phyllobacterium</taxon>
    </lineage>
</organism>
<dbReference type="SUPFAM" id="SSF51658">
    <property type="entry name" value="Xylose isomerase-like"/>
    <property type="match status" value="1"/>
</dbReference>
<evidence type="ECO:0000313" key="3">
    <source>
        <dbReference type="Proteomes" id="UP000241764"/>
    </source>
</evidence>
<dbReference type="Gene3D" id="3.20.20.150">
    <property type="entry name" value="Divalent-metal-dependent TIM barrel enzymes"/>
    <property type="match status" value="1"/>
</dbReference>
<keyword evidence="3" id="KW-1185">Reference proteome</keyword>
<keyword evidence="2" id="KW-0413">Isomerase</keyword>
<comment type="caution">
    <text evidence="2">The sequence shown here is derived from an EMBL/GenBank/DDBJ whole genome shotgun (WGS) entry which is preliminary data.</text>
</comment>
<sequence>MSSFEPALCSVTFRKLTPEKIVELSLDAGLAAIEWAGDAHVPLGDTMIATHVARLSRKAGFATSYGSYVAPPTADLAVFRRALETAIALDASNIRIWPGTRERASSDYNADERRSTVDAIRDMATEAARSGLTVALEYHPLSLTENTDSARRLIDAIAHSNVYLYWQPRPGLALDDALAEIAEIGAHVSHVHVFAWNSTRNRFSLKTASAYWRTVFSAMPASRWTGRRFAMLEFVVDDDPLALLDDAATLRQILKA</sequence>
<dbReference type="PANTHER" id="PTHR12110">
    <property type="entry name" value="HYDROXYPYRUVATE ISOMERASE"/>
    <property type="match status" value="1"/>
</dbReference>
<dbReference type="Proteomes" id="UP000241764">
    <property type="component" value="Unassembled WGS sequence"/>
</dbReference>
<accession>A0A2P7BF71</accession>
<feature type="domain" description="Xylose isomerase-like TIM barrel" evidence="1">
    <location>
        <begin position="24"/>
        <end position="233"/>
    </location>
</feature>
<dbReference type="AlphaFoldDB" id="A0A2P7BF71"/>
<proteinExistence type="predicted"/>
<dbReference type="EMBL" id="PGGM01000003">
    <property type="protein sequence ID" value="PSH65065.1"/>
    <property type="molecule type" value="Genomic_DNA"/>
</dbReference>
<dbReference type="GO" id="GO:0016853">
    <property type="term" value="F:isomerase activity"/>
    <property type="evidence" value="ECO:0007669"/>
    <property type="project" value="UniProtKB-KW"/>
</dbReference>
<dbReference type="PANTHER" id="PTHR12110:SF41">
    <property type="entry name" value="INOSOSE DEHYDRATASE"/>
    <property type="match status" value="1"/>
</dbReference>
<evidence type="ECO:0000259" key="1">
    <source>
        <dbReference type="Pfam" id="PF01261"/>
    </source>
</evidence>
<dbReference type="OrthoDB" id="9815124at2"/>
<dbReference type="InterPro" id="IPR036237">
    <property type="entry name" value="Xyl_isomerase-like_sf"/>
</dbReference>
<dbReference type="Pfam" id="PF01261">
    <property type="entry name" value="AP_endonuc_2"/>
    <property type="match status" value="1"/>
</dbReference>
<evidence type="ECO:0000313" key="2">
    <source>
        <dbReference type="EMBL" id="PSH65065.1"/>
    </source>
</evidence>
<dbReference type="InterPro" id="IPR050312">
    <property type="entry name" value="IolE/XylAMocC-like"/>
</dbReference>
<name>A0A2P7BF71_9HYPH</name>
<protein>
    <submittedName>
        <fullName evidence="2">Xylose isomerase</fullName>
    </submittedName>
</protein>
<dbReference type="RefSeq" id="WP_106663480.1">
    <property type="nucleotide sequence ID" value="NZ_PGGM01000003.1"/>
</dbReference>
<gene>
    <name evidence="2" type="ORF">CU103_08500</name>
</gene>
<dbReference type="InterPro" id="IPR013022">
    <property type="entry name" value="Xyl_isomerase-like_TIM-brl"/>
</dbReference>